<evidence type="ECO:0000256" key="1">
    <source>
        <dbReference type="SAM" id="Phobius"/>
    </source>
</evidence>
<dbReference type="Proteomes" id="UP000236732">
    <property type="component" value="Unassembled WGS sequence"/>
</dbReference>
<reference evidence="2 3" key="1">
    <citation type="submission" date="2016-10" db="EMBL/GenBank/DDBJ databases">
        <authorList>
            <person name="de Groot N.N."/>
        </authorList>
    </citation>
    <scope>NUCLEOTIDE SEQUENCE [LARGE SCALE GENOMIC DNA]</scope>
    <source>
        <strain evidence="2 3">CGMCC 4.7037</strain>
    </source>
</reference>
<evidence type="ECO:0000313" key="2">
    <source>
        <dbReference type="EMBL" id="SEH02692.1"/>
    </source>
</evidence>
<keyword evidence="1" id="KW-0472">Membrane</keyword>
<organism evidence="2 3">
    <name type="scientific">Nonomuraea solani</name>
    <dbReference type="NCBI Taxonomy" id="1144553"/>
    <lineage>
        <taxon>Bacteria</taxon>
        <taxon>Bacillati</taxon>
        <taxon>Actinomycetota</taxon>
        <taxon>Actinomycetes</taxon>
        <taxon>Streptosporangiales</taxon>
        <taxon>Streptosporangiaceae</taxon>
        <taxon>Nonomuraea</taxon>
    </lineage>
</organism>
<keyword evidence="3" id="KW-1185">Reference proteome</keyword>
<gene>
    <name evidence="2" type="ORF">SAMN05444920_12924</name>
</gene>
<keyword evidence="1" id="KW-1133">Transmembrane helix</keyword>
<dbReference type="EMBL" id="FNVT01000029">
    <property type="protein sequence ID" value="SEH02692.1"/>
    <property type="molecule type" value="Genomic_DNA"/>
</dbReference>
<sequence length="226" mass="25602">MTTKQPNFRLAHMTAAWMAFLGVIAGSASSLLGSVLITRLQWKHERQRWNEQRERDTIQWQRQVEIERARIAEDNARVERTRTHERDLERDRRRLDQQIDLYMTAIALVQEAEAKFQEYVAELDPQGGFTDADAARAREIRSNLDKARQYLPALLALCDESCHRDLDRVDSIIDQFSGSIESSGVIHLGEGGPQVPGWPVPVSLMLGSAHKALRVAFGKTVRASLG</sequence>
<feature type="transmembrane region" description="Helical" evidence="1">
    <location>
        <begin position="15"/>
        <end position="38"/>
    </location>
</feature>
<name>A0A1H6EY45_9ACTN</name>
<evidence type="ECO:0000313" key="3">
    <source>
        <dbReference type="Proteomes" id="UP000236732"/>
    </source>
</evidence>
<dbReference type="AlphaFoldDB" id="A0A1H6EY45"/>
<accession>A0A1H6EY45</accession>
<protein>
    <submittedName>
        <fullName evidence="2">Uncharacterized protein</fullName>
    </submittedName>
</protein>
<keyword evidence="1" id="KW-0812">Transmembrane</keyword>
<proteinExistence type="predicted"/>